<keyword evidence="22" id="KW-1185">Reference proteome</keyword>
<dbReference type="NCBIfam" id="NF000755">
    <property type="entry name" value="PRK00046.1"/>
    <property type="match status" value="1"/>
</dbReference>
<dbReference type="Pfam" id="PF01565">
    <property type="entry name" value="FAD_binding_4"/>
    <property type="match status" value="1"/>
</dbReference>
<dbReference type="GO" id="GO:0071555">
    <property type="term" value="P:cell wall organization"/>
    <property type="evidence" value="ECO:0007669"/>
    <property type="project" value="UniProtKB-KW"/>
</dbReference>
<dbReference type="InterPro" id="IPR006094">
    <property type="entry name" value="Oxid_FAD_bind_N"/>
</dbReference>
<evidence type="ECO:0000256" key="10">
    <source>
        <dbReference type="ARBA" id="ARBA00022827"/>
    </source>
</evidence>
<comment type="similarity">
    <text evidence="19">Belongs to the MurB family.</text>
</comment>
<evidence type="ECO:0000256" key="9">
    <source>
        <dbReference type="ARBA" id="ARBA00022630"/>
    </source>
</evidence>
<evidence type="ECO:0000256" key="1">
    <source>
        <dbReference type="ARBA" id="ARBA00001974"/>
    </source>
</evidence>
<dbReference type="EC" id="1.3.1.98" evidence="5 19"/>
<dbReference type="InterPro" id="IPR036318">
    <property type="entry name" value="FAD-bd_PCMH-like_sf"/>
</dbReference>
<dbReference type="GO" id="GO:0008762">
    <property type="term" value="F:UDP-N-acetylmuramate dehydrogenase activity"/>
    <property type="evidence" value="ECO:0007669"/>
    <property type="project" value="UniProtKB-UniRule"/>
</dbReference>
<evidence type="ECO:0000256" key="4">
    <source>
        <dbReference type="ARBA" id="ARBA00004752"/>
    </source>
</evidence>
<feature type="domain" description="FAD-binding PCMH-type" evidence="20">
    <location>
        <begin position="17"/>
        <end position="225"/>
    </location>
</feature>
<dbReference type="SUPFAM" id="SSF56194">
    <property type="entry name" value="Uridine diphospho-N-Acetylenolpyruvylglucosamine reductase, MurB, C-terminal domain"/>
    <property type="match status" value="1"/>
</dbReference>
<evidence type="ECO:0000256" key="6">
    <source>
        <dbReference type="ARBA" id="ARBA00015188"/>
    </source>
</evidence>
<keyword evidence="8 19" id="KW-0132">Cell division</keyword>
<dbReference type="InterPro" id="IPR016166">
    <property type="entry name" value="FAD-bd_PCMH"/>
</dbReference>
<comment type="subcellular location">
    <subcellularLocation>
        <location evidence="3 19">Cytoplasm</location>
    </subcellularLocation>
</comment>
<proteinExistence type="inferred from homology"/>
<evidence type="ECO:0000259" key="20">
    <source>
        <dbReference type="PROSITE" id="PS51387"/>
    </source>
</evidence>
<dbReference type="InterPro" id="IPR011601">
    <property type="entry name" value="MurB_C"/>
</dbReference>
<sequence>MRVVENVPLSSFTTLKLGGPARRLVFAESESDVVETIRAVDQAMEPLLVVGGGSNLVVADEGWGGVVLRMATRGIEPAGSKDGRTFVTAAAGEVWDEFVAWAVGSGLSGVECLAGIPGLVGAVPMQNVGAYGQDVGETIVRVRAWDRDARRVVAFDREACGFAYRHSVFRGRDRHVILDVTFALEQTDLSQPLRYAELTKALGVLAGGRAPLALVRETIIALRRKKGMVLDPADHDTTSAGSFFTNPILDASSLEALHMRVRPLLREGETMPTFPEADGRVKVSAAWLIERAGFTKGFGSGPVTISQKHALALTHRGGGSTRDLIGLARTVRDGVRERFGVSLENEPVFVGVAL</sequence>
<evidence type="ECO:0000256" key="15">
    <source>
        <dbReference type="ARBA" id="ARBA00023306"/>
    </source>
</evidence>
<evidence type="ECO:0000313" key="21">
    <source>
        <dbReference type="EMBL" id="AKV01174.1"/>
    </source>
</evidence>
<evidence type="ECO:0000313" key="22">
    <source>
        <dbReference type="Proteomes" id="UP000064967"/>
    </source>
</evidence>
<gene>
    <name evidence="19" type="primary">murB</name>
    <name evidence="21" type="ORF">AKJ09_07837</name>
</gene>
<name>A0A0K1Q621_9BACT</name>
<dbReference type="InterPro" id="IPR036635">
    <property type="entry name" value="MurB_C_sf"/>
</dbReference>
<dbReference type="GO" id="GO:0008360">
    <property type="term" value="P:regulation of cell shape"/>
    <property type="evidence" value="ECO:0007669"/>
    <property type="project" value="UniProtKB-KW"/>
</dbReference>
<dbReference type="EMBL" id="CP012333">
    <property type="protein sequence ID" value="AKV01174.1"/>
    <property type="molecule type" value="Genomic_DNA"/>
</dbReference>
<evidence type="ECO:0000256" key="11">
    <source>
        <dbReference type="ARBA" id="ARBA00022857"/>
    </source>
</evidence>
<dbReference type="PROSITE" id="PS51387">
    <property type="entry name" value="FAD_PCMH"/>
    <property type="match status" value="1"/>
</dbReference>
<dbReference type="GO" id="GO:0051301">
    <property type="term" value="P:cell division"/>
    <property type="evidence" value="ECO:0007669"/>
    <property type="project" value="UniProtKB-KW"/>
</dbReference>
<protein>
    <recommendedName>
        <fullName evidence="6 19">UDP-N-acetylenolpyruvoylglucosamine reductase</fullName>
        <ecNumber evidence="5 19">1.3.1.98</ecNumber>
    </recommendedName>
    <alternativeName>
        <fullName evidence="17 19">UDP-N-acetylmuramate dehydrogenase</fullName>
    </alternativeName>
</protein>
<dbReference type="KEGG" id="llu:AKJ09_07837"/>
<dbReference type="HAMAP" id="MF_00037">
    <property type="entry name" value="MurB"/>
    <property type="match status" value="1"/>
</dbReference>
<dbReference type="SUPFAM" id="SSF56176">
    <property type="entry name" value="FAD-binding/transporter-associated domain-like"/>
    <property type="match status" value="1"/>
</dbReference>
<keyword evidence="15 19" id="KW-0131">Cell cycle</keyword>
<evidence type="ECO:0000256" key="13">
    <source>
        <dbReference type="ARBA" id="ARBA00022984"/>
    </source>
</evidence>
<dbReference type="STRING" id="1391654.AKJ09_07837"/>
<accession>A0A0K1Q621</accession>
<feature type="active site" description="Proton donor" evidence="19">
    <location>
        <position position="242"/>
    </location>
</feature>
<dbReference type="Gene3D" id="3.90.78.10">
    <property type="entry name" value="UDP-N-acetylenolpyruvoylglucosamine reductase, C-terminal domain"/>
    <property type="match status" value="1"/>
</dbReference>
<dbReference type="GO" id="GO:0005829">
    <property type="term" value="C:cytosol"/>
    <property type="evidence" value="ECO:0007669"/>
    <property type="project" value="TreeGrafter"/>
</dbReference>
<evidence type="ECO:0000256" key="7">
    <source>
        <dbReference type="ARBA" id="ARBA00022490"/>
    </source>
</evidence>
<dbReference type="NCBIfam" id="NF010478">
    <property type="entry name" value="PRK13903.1"/>
    <property type="match status" value="1"/>
</dbReference>
<comment type="pathway">
    <text evidence="4 19">Cell wall biogenesis; peptidoglycan biosynthesis.</text>
</comment>
<dbReference type="Gene3D" id="3.30.465.10">
    <property type="match status" value="1"/>
</dbReference>
<comment type="function">
    <text evidence="2 19">Cell wall formation.</text>
</comment>
<dbReference type="Proteomes" id="UP000064967">
    <property type="component" value="Chromosome"/>
</dbReference>
<dbReference type="InterPro" id="IPR003170">
    <property type="entry name" value="MurB"/>
</dbReference>
<keyword evidence="16 19" id="KW-0961">Cell wall biogenesis/degradation</keyword>
<comment type="catalytic activity">
    <reaction evidence="18 19">
        <text>UDP-N-acetyl-alpha-D-muramate + NADP(+) = UDP-N-acetyl-3-O-(1-carboxyvinyl)-alpha-D-glucosamine + NADPH + H(+)</text>
        <dbReference type="Rhea" id="RHEA:12248"/>
        <dbReference type="ChEBI" id="CHEBI:15378"/>
        <dbReference type="ChEBI" id="CHEBI:57783"/>
        <dbReference type="ChEBI" id="CHEBI:58349"/>
        <dbReference type="ChEBI" id="CHEBI:68483"/>
        <dbReference type="ChEBI" id="CHEBI:70757"/>
        <dbReference type="EC" id="1.3.1.98"/>
    </reaction>
</comment>
<keyword evidence="13 19" id="KW-0573">Peptidoglycan synthesis</keyword>
<keyword evidence="9 19" id="KW-0285">Flavoprotein</keyword>
<evidence type="ECO:0000256" key="2">
    <source>
        <dbReference type="ARBA" id="ARBA00003921"/>
    </source>
</evidence>
<feature type="active site" evidence="19">
    <location>
        <position position="165"/>
    </location>
</feature>
<dbReference type="PANTHER" id="PTHR21071:SF4">
    <property type="entry name" value="UDP-N-ACETYLENOLPYRUVOYLGLUCOSAMINE REDUCTASE"/>
    <property type="match status" value="1"/>
</dbReference>
<keyword evidence="7 19" id="KW-0963">Cytoplasm</keyword>
<evidence type="ECO:0000256" key="5">
    <source>
        <dbReference type="ARBA" id="ARBA00012518"/>
    </source>
</evidence>
<dbReference type="NCBIfam" id="TIGR00179">
    <property type="entry name" value="murB"/>
    <property type="match status" value="1"/>
</dbReference>
<dbReference type="PANTHER" id="PTHR21071">
    <property type="entry name" value="UDP-N-ACETYLENOLPYRUVOYLGLUCOSAMINE REDUCTASE"/>
    <property type="match status" value="1"/>
</dbReference>
<keyword evidence="14 19" id="KW-0560">Oxidoreductase</keyword>
<dbReference type="RefSeq" id="WP_205634080.1">
    <property type="nucleotide sequence ID" value="NZ_CP012333.1"/>
</dbReference>
<dbReference type="InterPro" id="IPR016167">
    <property type="entry name" value="FAD-bd_PCMH_sub1"/>
</dbReference>
<keyword evidence="10 19" id="KW-0274">FAD</keyword>
<evidence type="ECO:0000256" key="8">
    <source>
        <dbReference type="ARBA" id="ARBA00022618"/>
    </source>
</evidence>
<dbReference type="UniPathway" id="UPA00219"/>
<dbReference type="AlphaFoldDB" id="A0A0K1Q621"/>
<evidence type="ECO:0000256" key="16">
    <source>
        <dbReference type="ARBA" id="ARBA00023316"/>
    </source>
</evidence>
<keyword evidence="12 19" id="KW-0133">Cell shape</keyword>
<organism evidence="21 22">
    <name type="scientific">Labilithrix luteola</name>
    <dbReference type="NCBI Taxonomy" id="1391654"/>
    <lineage>
        <taxon>Bacteria</taxon>
        <taxon>Pseudomonadati</taxon>
        <taxon>Myxococcota</taxon>
        <taxon>Polyangia</taxon>
        <taxon>Polyangiales</taxon>
        <taxon>Labilitrichaceae</taxon>
        <taxon>Labilithrix</taxon>
    </lineage>
</organism>
<keyword evidence="11 19" id="KW-0521">NADP</keyword>
<evidence type="ECO:0000256" key="17">
    <source>
        <dbReference type="ARBA" id="ARBA00031026"/>
    </source>
</evidence>
<dbReference type="GO" id="GO:0071949">
    <property type="term" value="F:FAD binding"/>
    <property type="evidence" value="ECO:0007669"/>
    <property type="project" value="InterPro"/>
</dbReference>
<evidence type="ECO:0000256" key="3">
    <source>
        <dbReference type="ARBA" id="ARBA00004496"/>
    </source>
</evidence>
<evidence type="ECO:0000256" key="14">
    <source>
        <dbReference type="ARBA" id="ARBA00023002"/>
    </source>
</evidence>
<evidence type="ECO:0000256" key="18">
    <source>
        <dbReference type="ARBA" id="ARBA00048914"/>
    </source>
</evidence>
<reference evidence="21 22" key="1">
    <citation type="submission" date="2015-08" db="EMBL/GenBank/DDBJ databases">
        <authorList>
            <person name="Babu N.S."/>
            <person name="Beckwith C.J."/>
            <person name="Beseler K.G."/>
            <person name="Brison A."/>
            <person name="Carone J.V."/>
            <person name="Caskin T.P."/>
            <person name="Diamond M."/>
            <person name="Durham M.E."/>
            <person name="Foxe J.M."/>
            <person name="Go M."/>
            <person name="Henderson B.A."/>
            <person name="Jones I.B."/>
            <person name="McGettigan J.A."/>
            <person name="Micheletti S.J."/>
            <person name="Nasrallah M.E."/>
            <person name="Ortiz D."/>
            <person name="Piller C.R."/>
            <person name="Privatt S.R."/>
            <person name="Schneider S.L."/>
            <person name="Sharp S."/>
            <person name="Smith T.C."/>
            <person name="Stanton J.D."/>
            <person name="Ullery H.E."/>
            <person name="Wilson R.J."/>
            <person name="Serrano M.G."/>
            <person name="Buck G."/>
            <person name="Lee V."/>
            <person name="Wang Y."/>
            <person name="Carvalho R."/>
            <person name="Voegtly L."/>
            <person name="Shi R."/>
            <person name="Duckworth R."/>
            <person name="Johnson A."/>
            <person name="Loviza R."/>
            <person name="Walstead R."/>
            <person name="Shah Z."/>
            <person name="Kiflezghi M."/>
            <person name="Wade K."/>
            <person name="Ball S.L."/>
            <person name="Bradley K.W."/>
            <person name="Asai D.J."/>
            <person name="Bowman C.A."/>
            <person name="Russell D.A."/>
            <person name="Pope W.H."/>
            <person name="Jacobs-Sera D."/>
            <person name="Hendrix R.W."/>
            <person name="Hatfull G.F."/>
        </authorList>
    </citation>
    <scope>NUCLEOTIDE SEQUENCE [LARGE SCALE GENOMIC DNA]</scope>
    <source>
        <strain evidence="21 22">DSM 27648</strain>
    </source>
</reference>
<feature type="active site" evidence="19">
    <location>
        <position position="346"/>
    </location>
</feature>
<evidence type="ECO:0000256" key="12">
    <source>
        <dbReference type="ARBA" id="ARBA00022960"/>
    </source>
</evidence>
<comment type="cofactor">
    <cofactor evidence="1 19">
        <name>FAD</name>
        <dbReference type="ChEBI" id="CHEBI:57692"/>
    </cofactor>
</comment>
<evidence type="ECO:0000256" key="19">
    <source>
        <dbReference type="HAMAP-Rule" id="MF_00037"/>
    </source>
</evidence>
<dbReference type="InterPro" id="IPR016169">
    <property type="entry name" value="FAD-bd_PCMH_sub2"/>
</dbReference>
<dbReference type="PATRIC" id="fig|1391654.3.peg.7945"/>
<dbReference type="Pfam" id="PF02873">
    <property type="entry name" value="MurB_C"/>
    <property type="match status" value="1"/>
</dbReference>
<dbReference type="Gene3D" id="3.30.43.10">
    <property type="entry name" value="Uridine Diphospho-n-acetylenolpyruvylglucosamine Reductase, domain 2"/>
    <property type="match status" value="1"/>
</dbReference>
<dbReference type="GO" id="GO:0009252">
    <property type="term" value="P:peptidoglycan biosynthetic process"/>
    <property type="evidence" value="ECO:0007669"/>
    <property type="project" value="UniProtKB-UniRule"/>
</dbReference>